<organism evidence="6 7">
    <name type="scientific">Rhizopogon vinicolor AM-OR11-026</name>
    <dbReference type="NCBI Taxonomy" id="1314800"/>
    <lineage>
        <taxon>Eukaryota</taxon>
        <taxon>Fungi</taxon>
        <taxon>Dikarya</taxon>
        <taxon>Basidiomycota</taxon>
        <taxon>Agaricomycotina</taxon>
        <taxon>Agaricomycetes</taxon>
        <taxon>Agaricomycetidae</taxon>
        <taxon>Boletales</taxon>
        <taxon>Suillineae</taxon>
        <taxon>Rhizopogonaceae</taxon>
        <taxon>Rhizopogon</taxon>
    </lineage>
</organism>
<dbReference type="Pfam" id="PF05843">
    <property type="entry name" value="Suf"/>
    <property type="match status" value="1"/>
</dbReference>
<keyword evidence="1" id="KW-0677">Repeat</keyword>
<comment type="function">
    <text evidence="3">Component of the cleavage factor IA (CFIA) complex, which is involved in the endonucleolytic cleavage during polyadenylation-dependent pre-mRNA 3'-end formation.</text>
</comment>
<keyword evidence="3" id="KW-0963">Cytoplasm</keyword>
<feature type="compositionally biased region" description="Pro residues" evidence="4">
    <location>
        <begin position="826"/>
        <end position="835"/>
    </location>
</feature>
<dbReference type="EMBL" id="KV448485">
    <property type="protein sequence ID" value="OAX35594.1"/>
    <property type="molecule type" value="Genomic_DNA"/>
</dbReference>
<dbReference type="PANTHER" id="PTHR19980">
    <property type="entry name" value="RNA CLEAVAGE STIMULATION FACTOR"/>
    <property type="match status" value="1"/>
</dbReference>
<comment type="subcellular location">
    <subcellularLocation>
        <location evidence="3">Nucleus</location>
    </subcellularLocation>
    <subcellularLocation>
        <location evidence="3">Cytoplasm</location>
    </subcellularLocation>
    <text evidence="3">Nucleus and/or cytoplasm.</text>
</comment>
<protein>
    <recommendedName>
        <fullName evidence="3">mRNA 3'-end-processing protein RNA14</fullName>
    </recommendedName>
</protein>
<accession>A0A1B7MSJ8</accession>
<reference evidence="6 7" key="1">
    <citation type="submission" date="2016-06" db="EMBL/GenBank/DDBJ databases">
        <title>Comparative genomics of the ectomycorrhizal sister species Rhizopogon vinicolor and Rhizopogon vesiculosus (Basidiomycota: Boletales) reveals a divergence of the mating type B locus.</title>
        <authorList>
            <consortium name="DOE Joint Genome Institute"/>
            <person name="Mujic A.B."/>
            <person name="Kuo A."/>
            <person name="Tritt A."/>
            <person name="Lipzen A."/>
            <person name="Chen C."/>
            <person name="Johnson J."/>
            <person name="Sharma A."/>
            <person name="Barry K."/>
            <person name="Grigoriev I.V."/>
            <person name="Spatafora J.W."/>
        </authorList>
    </citation>
    <scope>NUCLEOTIDE SEQUENCE [LARGE SCALE GENOMIC DNA]</scope>
    <source>
        <strain evidence="6 7">AM-OR11-026</strain>
    </source>
</reference>
<dbReference type="GO" id="GO:0180010">
    <property type="term" value="P:co-transcriptional mRNA 3'-end processing, cleavage and polyadenylation pathway"/>
    <property type="evidence" value="ECO:0007669"/>
    <property type="project" value="UniProtKB-UniRule"/>
</dbReference>
<evidence type="ECO:0000256" key="4">
    <source>
        <dbReference type="SAM" id="MobiDB-lite"/>
    </source>
</evidence>
<gene>
    <name evidence="6" type="ORF">K503DRAFT_868154</name>
</gene>
<feature type="compositionally biased region" description="Basic and acidic residues" evidence="4">
    <location>
        <begin position="759"/>
        <end position="778"/>
    </location>
</feature>
<keyword evidence="2 3" id="KW-0539">Nucleus</keyword>
<dbReference type="FunCoup" id="A0A1B7MSJ8">
    <property type="interactions" value="888"/>
</dbReference>
<keyword evidence="3" id="KW-0507">mRNA processing</keyword>
<dbReference type="Gene3D" id="1.25.40.1040">
    <property type="match status" value="2"/>
</dbReference>
<feature type="region of interest" description="Disordered" evidence="4">
    <location>
        <begin position="693"/>
        <end position="778"/>
    </location>
</feature>
<dbReference type="InterPro" id="IPR008847">
    <property type="entry name" value="Suf"/>
</dbReference>
<evidence type="ECO:0000313" key="6">
    <source>
        <dbReference type="EMBL" id="OAX35594.1"/>
    </source>
</evidence>
<feature type="region of interest" description="Disordered" evidence="4">
    <location>
        <begin position="1"/>
        <end position="74"/>
    </location>
</feature>
<dbReference type="Proteomes" id="UP000092154">
    <property type="component" value="Unassembled WGS sequence"/>
</dbReference>
<proteinExistence type="predicted"/>
<feature type="compositionally biased region" description="Basic and acidic residues" evidence="4">
    <location>
        <begin position="711"/>
        <end position="720"/>
    </location>
</feature>
<feature type="compositionally biased region" description="Basic and acidic residues" evidence="4">
    <location>
        <begin position="737"/>
        <end position="748"/>
    </location>
</feature>
<name>A0A1B7MSJ8_9AGAM</name>
<feature type="domain" description="Suppressor of forked" evidence="5">
    <location>
        <begin position="77"/>
        <end position="663"/>
    </location>
</feature>
<feature type="compositionally biased region" description="Polar residues" evidence="4">
    <location>
        <begin position="693"/>
        <end position="706"/>
    </location>
</feature>
<dbReference type="OrthoDB" id="26282at2759"/>
<dbReference type="SMART" id="SM00386">
    <property type="entry name" value="HAT"/>
    <property type="match status" value="8"/>
</dbReference>
<dbReference type="SUPFAM" id="SSF48452">
    <property type="entry name" value="TPR-like"/>
    <property type="match status" value="2"/>
</dbReference>
<dbReference type="InterPro" id="IPR045243">
    <property type="entry name" value="Rna14-like"/>
</dbReference>
<feature type="compositionally biased region" description="Gly residues" evidence="4">
    <location>
        <begin position="853"/>
        <end position="865"/>
    </location>
</feature>
<feature type="compositionally biased region" description="Low complexity" evidence="4">
    <location>
        <begin position="54"/>
        <end position="70"/>
    </location>
</feature>
<evidence type="ECO:0000256" key="1">
    <source>
        <dbReference type="ARBA" id="ARBA00022737"/>
    </source>
</evidence>
<dbReference type="InParanoid" id="A0A1B7MSJ8"/>
<feature type="region of interest" description="Disordered" evidence="4">
    <location>
        <begin position="440"/>
        <end position="465"/>
    </location>
</feature>
<dbReference type="STRING" id="1314800.A0A1B7MSJ8"/>
<feature type="compositionally biased region" description="Polar residues" evidence="4">
    <location>
        <begin position="1"/>
        <end position="11"/>
    </location>
</feature>
<evidence type="ECO:0000259" key="5">
    <source>
        <dbReference type="Pfam" id="PF05843"/>
    </source>
</evidence>
<dbReference type="AlphaFoldDB" id="A0A1B7MSJ8"/>
<dbReference type="GO" id="GO:0005634">
    <property type="term" value="C:nucleus"/>
    <property type="evidence" value="ECO:0007669"/>
    <property type="project" value="UniProtKB-SubCell"/>
</dbReference>
<dbReference type="InterPro" id="IPR011990">
    <property type="entry name" value="TPR-like_helical_dom_sf"/>
</dbReference>
<feature type="compositionally biased region" description="Polar residues" evidence="4">
    <location>
        <begin position="440"/>
        <end position="458"/>
    </location>
</feature>
<dbReference type="GO" id="GO:0005737">
    <property type="term" value="C:cytoplasm"/>
    <property type="evidence" value="ECO:0007669"/>
    <property type="project" value="UniProtKB-SubCell"/>
</dbReference>
<feature type="region of interest" description="Disordered" evidence="4">
    <location>
        <begin position="820"/>
        <end position="865"/>
    </location>
</feature>
<keyword evidence="7" id="KW-1185">Reference proteome</keyword>
<dbReference type="GO" id="GO:0003729">
    <property type="term" value="F:mRNA binding"/>
    <property type="evidence" value="ECO:0007669"/>
    <property type="project" value="TreeGrafter"/>
</dbReference>
<evidence type="ECO:0000256" key="3">
    <source>
        <dbReference type="RuleBase" id="RU369035"/>
    </source>
</evidence>
<sequence>MTDMSEQQQDSIARIETPTDITTNDTDYIPDKTQPTEEILNALNALKHTTAQNGHEQPQPHGQQHSQSQEAPSEWHVLREKLREHPHDPEAWNKLVDLAEARGDIEEIKLTYEALLEVYPNTSSAQIAYLNHFLSPGLFPYAEELFRRFLRSSPLVDLWKFYLTYVRRVNTSPASREAVSKAYEFALSRIGQDKDSGDIWSDYIQFLKAGETTTTWEEQQKMDSLRKVYHRAVQIPLENVEKLWSELEAFENSLNKITAKKFMSDLSPSYMQARTVLRQLQRHLGPLFPPPPASSSARPHLYLPPTPTFNAAERALVGAWKTYLKWEESNPLEFEDKDKATLISRIQGVYRKAVIRMRFYAEIWYMAFVWTNSVGKTEEALNILKSGMEANPTSFLLHFAYCELQESRKEHAEVTATFDKFLDALRAELDELEHRVTSANSSFTSDASGRTVPNTSAPIGNGSGLLEAGTVSNNSSFATQASDEKPPKVKELSDRRQEYGVVWIMYIRFARRALDLKTFRAVFAKARRDRWTPWEVYEAAALMEYHCNKDDGTGVALRIFEKGLETYGDEIEFVLRYLGFLISVNDENNARALFERVITTFPPERARPLWERWARYEYQYGDLEAAQKLEKRIAEVYSSDPPIKRFAQRHTYLGTDAIAARDLGFSMAARQPAASASTSSIEKRTDSMLSLTSAAHMPASQSSVKRASSPDYKRREDSARPDFGPPTKRQRPSSPPPREHRERWGEGHPRKRFGSPAGWERERDRELQHVKKDREDDKASTLPAVISWFVGQLPNPGSFDGPVFRTDDLMMLLRNAVIPSATRRATPPPPPPPPVAASRTSGSRPPPDYGPYQGPGGGTRGGRRY</sequence>
<evidence type="ECO:0000313" key="7">
    <source>
        <dbReference type="Proteomes" id="UP000092154"/>
    </source>
</evidence>
<evidence type="ECO:0000256" key="2">
    <source>
        <dbReference type="ARBA" id="ARBA00023242"/>
    </source>
</evidence>
<dbReference type="PANTHER" id="PTHR19980:SF0">
    <property type="entry name" value="CLEAVAGE STIMULATION FACTOR SUBUNIT 3"/>
    <property type="match status" value="1"/>
</dbReference>
<dbReference type="InterPro" id="IPR003107">
    <property type="entry name" value="HAT"/>
</dbReference>